<name>A0A5B9MC86_9BACT</name>
<evidence type="ECO:0000313" key="1">
    <source>
        <dbReference type="EMBL" id="QEF97175.1"/>
    </source>
</evidence>
<dbReference type="Proteomes" id="UP000321353">
    <property type="component" value="Chromosome"/>
</dbReference>
<evidence type="ECO:0000313" key="2">
    <source>
        <dbReference type="Proteomes" id="UP000321353"/>
    </source>
</evidence>
<protein>
    <submittedName>
        <fullName evidence="1">Uncharacterized protein</fullName>
    </submittedName>
</protein>
<dbReference type="KEGG" id="smam:Mal15_12130"/>
<sequence>MKRRFRYRLLTLILAVPIAAISFAFILPFHPKVSFAVVTEDRCDEVNVDPLWVFEGDPPPLIYVEVTNNSFWPIWYRASNRLFSWTEWVWEPLPSEGGHYMTGSLPIEWSMMMPGSSAFNCIQADPSQDEVKLAAELQDWRGRSKTCWSDVLSVVVSNADSRNNAMHDESPSRGY</sequence>
<proteinExistence type="predicted"/>
<accession>A0A5B9MC86</accession>
<reference evidence="1 2" key="1">
    <citation type="submission" date="2019-02" db="EMBL/GenBank/DDBJ databases">
        <title>Planctomycetal bacteria perform biofilm scaping via a novel small molecule.</title>
        <authorList>
            <person name="Jeske O."/>
            <person name="Boedeker C."/>
            <person name="Wiegand S."/>
            <person name="Breitling P."/>
            <person name="Kallscheuer N."/>
            <person name="Jogler M."/>
            <person name="Rohde M."/>
            <person name="Petersen J."/>
            <person name="Medema M.H."/>
            <person name="Surup F."/>
            <person name="Jogler C."/>
        </authorList>
    </citation>
    <scope>NUCLEOTIDE SEQUENCE [LARGE SCALE GENOMIC DNA]</scope>
    <source>
        <strain evidence="1 2">Mal15</strain>
    </source>
</reference>
<gene>
    <name evidence="1" type="ORF">Mal15_12130</name>
</gene>
<dbReference type="EMBL" id="CP036264">
    <property type="protein sequence ID" value="QEF97175.1"/>
    <property type="molecule type" value="Genomic_DNA"/>
</dbReference>
<organism evidence="1 2">
    <name type="scientific">Stieleria maiorica</name>
    <dbReference type="NCBI Taxonomy" id="2795974"/>
    <lineage>
        <taxon>Bacteria</taxon>
        <taxon>Pseudomonadati</taxon>
        <taxon>Planctomycetota</taxon>
        <taxon>Planctomycetia</taxon>
        <taxon>Pirellulales</taxon>
        <taxon>Pirellulaceae</taxon>
        <taxon>Stieleria</taxon>
    </lineage>
</organism>
<dbReference type="AlphaFoldDB" id="A0A5B9MC86"/>
<keyword evidence="2" id="KW-1185">Reference proteome</keyword>